<evidence type="ECO:0000313" key="10">
    <source>
        <dbReference type="Proteomes" id="UP000321933"/>
    </source>
</evidence>
<keyword evidence="2" id="KW-1003">Cell membrane</keyword>
<dbReference type="Proteomes" id="UP000321933">
    <property type="component" value="Unassembled WGS sequence"/>
</dbReference>
<comment type="caution">
    <text evidence="9">The sequence shown here is derived from an EMBL/GenBank/DDBJ whole genome shotgun (WGS) entry which is preliminary data.</text>
</comment>
<feature type="transmembrane region" description="Helical" evidence="8">
    <location>
        <begin position="278"/>
        <end position="302"/>
    </location>
</feature>
<accession>A0A5C8ZUY6</accession>
<keyword evidence="10" id="KW-1185">Reference proteome</keyword>
<keyword evidence="3" id="KW-0328">Glycosyltransferase</keyword>
<dbReference type="GO" id="GO:0005886">
    <property type="term" value="C:plasma membrane"/>
    <property type="evidence" value="ECO:0007669"/>
    <property type="project" value="UniProtKB-SubCell"/>
</dbReference>
<evidence type="ECO:0000256" key="7">
    <source>
        <dbReference type="ARBA" id="ARBA00023136"/>
    </source>
</evidence>
<evidence type="ECO:0000256" key="4">
    <source>
        <dbReference type="ARBA" id="ARBA00022679"/>
    </source>
</evidence>
<organism evidence="9 10">
    <name type="scientific">Parahaliea aestuarii</name>
    <dbReference type="NCBI Taxonomy" id="1852021"/>
    <lineage>
        <taxon>Bacteria</taxon>
        <taxon>Pseudomonadati</taxon>
        <taxon>Pseudomonadota</taxon>
        <taxon>Gammaproteobacteria</taxon>
        <taxon>Cellvibrionales</taxon>
        <taxon>Halieaceae</taxon>
        <taxon>Parahaliea</taxon>
    </lineage>
</organism>
<dbReference type="OrthoDB" id="5729325at2"/>
<feature type="transmembrane region" description="Helical" evidence="8">
    <location>
        <begin position="143"/>
        <end position="159"/>
    </location>
</feature>
<evidence type="ECO:0000256" key="3">
    <source>
        <dbReference type="ARBA" id="ARBA00022676"/>
    </source>
</evidence>
<dbReference type="RefSeq" id="WP_148063643.1">
    <property type="nucleotide sequence ID" value="NZ_VRYZ01000003.1"/>
</dbReference>
<evidence type="ECO:0000256" key="1">
    <source>
        <dbReference type="ARBA" id="ARBA00004651"/>
    </source>
</evidence>
<feature type="transmembrane region" description="Helical" evidence="8">
    <location>
        <begin position="171"/>
        <end position="198"/>
    </location>
</feature>
<dbReference type="PANTHER" id="PTHR33908">
    <property type="entry name" value="MANNOSYLTRANSFERASE YKCB-RELATED"/>
    <property type="match status" value="1"/>
</dbReference>
<feature type="transmembrane region" description="Helical" evidence="8">
    <location>
        <begin position="85"/>
        <end position="109"/>
    </location>
</feature>
<feature type="transmembrane region" description="Helical" evidence="8">
    <location>
        <begin position="349"/>
        <end position="369"/>
    </location>
</feature>
<feature type="transmembrane region" description="Helical" evidence="8">
    <location>
        <begin position="210"/>
        <end position="230"/>
    </location>
</feature>
<dbReference type="InterPro" id="IPR050297">
    <property type="entry name" value="LipidA_mod_glycosyltrf_83"/>
</dbReference>
<sequence>MPANTKPAPTSQRIDIDLRLVAIASLLLSLWLIYLDPLINRDGVLYLRAAQAYLSEGLAASRELFGRPVLSILIAELHRLSGLPLATLGQALTTLCYIGLSVGMVATVATLGGDRRVQLFAAILILSYPVLNDYRSSIMRDPAYWACMIWALRGLLRYAHQPSAGRQWAWYGWMLLAILFRFEGLFFLVLAPLALLLPGVVARKSDALRLLLPPLLAVAVGLAAVVIHQGTQPDGGQLFPIISHYVEQVVGLPDRFHQLASDTAAALLVFSAREDAGWVAVTGLLTILMLNVFRAISWPWLAVLVWGYLRRGWERIAPRDQRLLNANICIALLYLALFTFGKHFMLERYASIVALLCMPYLAFTLSGLWQRAGGRAGKVIAALLLIGTVGDVLHNGDYKKAFIADAARWLREQTPANASLAANDMYIAWSSQRSYDWSQYSAHDYGVNDLFQRPDLWQGRDYLAMEVKRAELPQWQRFLEQEQLQEVQVFGSSGRRSIHIVNLRGAATQKP</sequence>
<name>A0A5C8ZUY6_9GAMM</name>
<dbReference type="PANTHER" id="PTHR33908:SF11">
    <property type="entry name" value="MEMBRANE PROTEIN"/>
    <property type="match status" value="1"/>
</dbReference>
<dbReference type="GO" id="GO:0009103">
    <property type="term" value="P:lipopolysaccharide biosynthetic process"/>
    <property type="evidence" value="ECO:0007669"/>
    <property type="project" value="UniProtKB-ARBA"/>
</dbReference>
<evidence type="ECO:0000256" key="8">
    <source>
        <dbReference type="SAM" id="Phobius"/>
    </source>
</evidence>
<keyword evidence="4" id="KW-0808">Transferase</keyword>
<protein>
    <recommendedName>
        <fullName evidence="11">Glycosyltransferase RgtA/B/C/D-like domain-containing protein</fullName>
    </recommendedName>
</protein>
<reference evidence="9 10" key="1">
    <citation type="submission" date="2019-08" db="EMBL/GenBank/DDBJ databases">
        <title>Parahaliea maris sp. nov., isolated from the surface seawater.</title>
        <authorList>
            <person name="Liu Y."/>
        </authorList>
    </citation>
    <scope>NUCLEOTIDE SEQUENCE [LARGE SCALE GENOMIC DNA]</scope>
    <source>
        <strain evidence="9 10">S2-26</strain>
    </source>
</reference>
<dbReference type="GO" id="GO:0016763">
    <property type="term" value="F:pentosyltransferase activity"/>
    <property type="evidence" value="ECO:0007669"/>
    <property type="project" value="TreeGrafter"/>
</dbReference>
<keyword evidence="5 8" id="KW-0812">Transmembrane</keyword>
<evidence type="ECO:0000256" key="5">
    <source>
        <dbReference type="ARBA" id="ARBA00022692"/>
    </source>
</evidence>
<evidence type="ECO:0000256" key="2">
    <source>
        <dbReference type="ARBA" id="ARBA00022475"/>
    </source>
</evidence>
<evidence type="ECO:0008006" key="11">
    <source>
        <dbReference type="Google" id="ProtNLM"/>
    </source>
</evidence>
<evidence type="ECO:0000313" key="9">
    <source>
        <dbReference type="EMBL" id="TXS92266.1"/>
    </source>
</evidence>
<dbReference type="AlphaFoldDB" id="A0A5C8ZUY6"/>
<proteinExistence type="predicted"/>
<gene>
    <name evidence="9" type="ORF">FVW59_07510</name>
</gene>
<keyword evidence="7 8" id="KW-0472">Membrane</keyword>
<dbReference type="EMBL" id="VRYZ01000003">
    <property type="protein sequence ID" value="TXS92266.1"/>
    <property type="molecule type" value="Genomic_DNA"/>
</dbReference>
<keyword evidence="6 8" id="KW-1133">Transmembrane helix</keyword>
<evidence type="ECO:0000256" key="6">
    <source>
        <dbReference type="ARBA" id="ARBA00022989"/>
    </source>
</evidence>
<feature type="transmembrane region" description="Helical" evidence="8">
    <location>
        <begin position="323"/>
        <end position="343"/>
    </location>
</feature>
<feature type="transmembrane region" description="Helical" evidence="8">
    <location>
        <begin position="20"/>
        <end position="39"/>
    </location>
</feature>
<comment type="subcellular location">
    <subcellularLocation>
        <location evidence="1">Cell membrane</location>
        <topology evidence="1">Multi-pass membrane protein</topology>
    </subcellularLocation>
</comment>